<sequence length="56" mass="6606">MYIQIWKALSVFAGVHHKMKPVRMFFVIFVTKECEDDDGRLRVRLPERTSSQSASY</sequence>
<gene>
    <name evidence="1" type="ORF">DES37_10985</name>
</gene>
<protein>
    <submittedName>
        <fullName evidence="1">Uncharacterized protein</fullName>
    </submittedName>
</protein>
<dbReference type="AlphaFoldDB" id="A0A317PW61"/>
<accession>A0A317PW61</accession>
<evidence type="ECO:0000313" key="1">
    <source>
        <dbReference type="EMBL" id="PWW06967.1"/>
    </source>
</evidence>
<dbReference type="Proteomes" id="UP000246744">
    <property type="component" value="Unassembled WGS sequence"/>
</dbReference>
<keyword evidence="2" id="KW-1185">Reference proteome</keyword>
<name>A0A317PW61_9ENTR</name>
<dbReference type="EMBL" id="QGTS01000009">
    <property type="protein sequence ID" value="PWW06967.1"/>
    <property type="molecule type" value="Genomic_DNA"/>
</dbReference>
<evidence type="ECO:0000313" key="2">
    <source>
        <dbReference type="Proteomes" id="UP000246744"/>
    </source>
</evidence>
<comment type="caution">
    <text evidence="1">The sequence shown here is derived from an EMBL/GenBank/DDBJ whole genome shotgun (WGS) entry which is preliminary data.</text>
</comment>
<reference evidence="1 2" key="1">
    <citation type="submission" date="2018-05" db="EMBL/GenBank/DDBJ databases">
        <title>Genomic Encyclopedia of Type Strains, Phase IV (KMG-IV): sequencing the most valuable type-strain genomes for metagenomic binning, comparative biology and taxonomic classification.</title>
        <authorList>
            <person name="Goeker M."/>
        </authorList>
    </citation>
    <scope>NUCLEOTIDE SEQUENCE [LARGE SCALE GENOMIC DNA]</scope>
    <source>
        <strain evidence="1 2">DSM 19579</strain>
    </source>
</reference>
<organism evidence="1 2">
    <name type="scientific">Mangrovibacter plantisponsor</name>
    <dbReference type="NCBI Taxonomy" id="451513"/>
    <lineage>
        <taxon>Bacteria</taxon>
        <taxon>Pseudomonadati</taxon>
        <taxon>Pseudomonadota</taxon>
        <taxon>Gammaproteobacteria</taxon>
        <taxon>Enterobacterales</taxon>
        <taxon>Enterobacteriaceae</taxon>
        <taxon>Mangrovibacter</taxon>
    </lineage>
</organism>
<proteinExistence type="predicted"/>